<evidence type="ECO:0000313" key="1">
    <source>
        <dbReference type="EMBL" id="ONG37035.1"/>
    </source>
</evidence>
<protein>
    <submittedName>
        <fullName evidence="1">Uncharacterized protein</fullName>
    </submittedName>
</protein>
<dbReference type="Proteomes" id="UP000192132">
    <property type="component" value="Unassembled WGS sequence"/>
</dbReference>
<gene>
    <name evidence="1" type="ORF">BKE30_15445</name>
</gene>
<dbReference type="RefSeq" id="WP_076879469.1">
    <property type="nucleotide sequence ID" value="NZ_MLCN01000082.1"/>
</dbReference>
<keyword evidence="2" id="KW-1185">Reference proteome</keyword>
<comment type="caution">
    <text evidence="1">The sequence shown here is derived from an EMBL/GenBank/DDBJ whole genome shotgun (WGS) entry which is preliminary data.</text>
</comment>
<sequence>MRNLIIAELQSIDVQFSSFSPNDIANGKISFWWRGSGRPMLYGYSKFSPVNAIRILEDWDITGLAHSSYEPAHTLNFSIITDYSKNTHRLTCGKAFWEFPTNGEIVRFINSAATNELLIRFIKSMPATNDGRFQMSEGSYIYIKDIPI</sequence>
<proteinExistence type="predicted"/>
<name>A0A1S8CSC2_9GAMM</name>
<organism evidence="1 2">
    <name type="scientific">Alkanindiges hydrocarboniclasticus</name>
    <dbReference type="NCBI Taxonomy" id="1907941"/>
    <lineage>
        <taxon>Bacteria</taxon>
        <taxon>Pseudomonadati</taxon>
        <taxon>Pseudomonadota</taxon>
        <taxon>Gammaproteobacteria</taxon>
        <taxon>Moraxellales</taxon>
        <taxon>Moraxellaceae</taxon>
        <taxon>Alkanindiges</taxon>
    </lineage>
</organism>
<dbReference type="EMBL" id="MLCN01000082">
    <property type="protein sequence ID" value="ONG37035.1"/>
    <property type="molecule type" value="Genomic_DNA"/>
</dbReference>
<dbReference type="AlphaFoldDB" id="A0A1S8CSC2"/>
<reference evidence="1 2" key="1">
    <citation type="submission" date="2016-10" db="EMBL/GenBank/DDBJ databases">
        <title>Draft Genome sequence of Alkanindiges sp. strain H1.</title>
        <authorList>
            <person name="Subhash Y."/>
            <person name="Lee S."/>
        </authorList>
    </citation>
    <scope>NUCLEOTIDE SEQUENCE [LARGE SCALE GENOMIC DNA]</scope>
    <source>
        <strain evidence="1 2">H1</strain>
    </source>
</reference>
<evidence type="ECO:0000313" key="2">
    <source>
        <dbReference type="Proteomes" id="UP000192132"/>
    </source>
</evidence>
<accession>A0A1S8CSC2</accession>